<dbReference type="InterPro" id="IPR003004">
    <property type="entry name" value="GspF/PilC"/>
</dbReference>
<reference evidence="9 10" key="1">
    <citation type="submission" date="2016-05" db="EMBL/GenBank/DDBJ databases">
        <title>Microbial solvent formation.</title>
        <authorList>
            <person name="Poehlein A."/>
            <person name="Montoya Solano J.D."/>
            <person name="Flitsch S."/>
            <person name="Krabben P."/>
            <person name="Duerre P."/>
            <person name="Daniel R."/>
        </authorList>
    </citation>
    <scope>NUCLEOTIDE SEQUENCE [LARGE SCALE GENOMIC DNA]</scope>
    <source>
        <strain evidence="9 10">L1-8</strain>
    </source>
</reference>
<gene>
    <name evidence="9" type="primary">epsF_1</name>
    <name evidence="9" type="ORF">CLOSAC_34940</name>
</gene>
<protein>
    <submittedName>
        <fullName evidence="9">Type II secretion system protein F</fullName>
    </submittedName>
</protein>
<dbReference type="RefSeq" id="WP_077866544.1">
    <property type="nucleotide sequence ID" value="NZ_LZYZ01000007.1"/>
</dbReference>
<keyword evidence="5 7" id="KW-1133">Transmembrane helix</keyword>
<organism evidence="9 10">
    <name type="scientific">Clostridium saccharobutylicum</name>
    <dbReference type="NCBI Taxonomy" id="169679"/>
    <lineage>
        <taxon>Bacteria</taxon>
        <taxon>Bacillati</taxon>
        <taxon>Bacillota</taxon>
        <taxon>Clostridia</taxon>
        <taxon>Eubacteriales</taxon>
        <taxon>Clostridiaceae</taxon>
        <taxon>Clostridium</taxon>
    </lineage>
</organism>
<dbReference type="InterPro" id="IPR042094">
    <property type="entry name" value="T2SS_GspF_sf"/>
</dbReference>
<dbReference type="STRING" id="169679.CSACC_27050"/>
<dbReference type="Proteomes" id="UP000191154">
    <property type="component" value="Unassembled WGS sequence"/>
</dbReference>
<keyword evidence="4 7" id="KW-0812">Transmembrane</keyword>
<comment type="similarity">
    <text evidence="2">Belongs to the GSP F family.</text>
</comment>
<name>A0A1S8MYG8_CLOSA</name>
<feature type="domain" description="Type II secretion system protein GspF" evidence="8">
    <location>
        <begin position="18"/>
        <end position="137"/>
    </location>
</feature>
<evidence type="ECO:0000259" key="8">
    <source>
        <dbReference type="Pfam" id="PF00482"/>
    </source>
</evidence>
<sequence>MNKDKVNKKQLSLIAGNLAQIYKDGIHLNTALELVRDLVTNKSYKNSLSKVLFSIKEGKSLSESFSQFKYLYPKDFTGIIAIGENTGKLYEVLNGLSIYYDKVNLIKTKIKNATRYPCFILASLGIMFVYLVKKVLPGFCDIYKSMGIPLKGVCKLLYDLNVNLNSNYSVIVTAFFSWSLLLIIFLRYLLKKINTEKLLRIQIVQEFFEYIMILLFSIIISTGINISTALEYCEDSIATSYLREKVKDINKSILQGYTLTQSLEKSGICSKYTLAIVKIKEESGTIEDGFKELSNSLERKLYQKIQKYLSYINPIFIVIMAICIAIFLLVFVLPLFDALQSGIR</sequence>
<evidence type="ECO:0000256" key="2">
    <source>
        <dbReference type="ARBA" id="ARBA00005745"/>
    </source>
</evidence>
<evidence type="ECO:0000256" key="4">
    <source>
        <dbReference type="ARBA" id="ARBA00022692"/>
    </source>
</evidence>
<dbReference type="InterPro" id="IPR018076">
    <property type="entry name" value="T2SS_GspF_dom"/>
</dbReference>
<keyword evidence="6 7" id="KW-0472">Membrane</keyword>
<dbReference type="AlphaFoldDB" id="A0A1S8MYG8"/>
<evidence type="ECO:0000256" key="5">
    <source>
        <dbReference type="ARBA" id="ARBA00022989"/>
    </source>
</evidence>
<evidence type="ECO:0000313" key="9">
    <source>
        <dbReference type="EMBL" id="OOM09214.1"/>
    </source>
</evidence>
<comment type="subcellular location">
    <subcellularLocation>
        <location evidence="1">Cell membrane</location>
        <topology evidence="1">Multi-pass membrane protein</topology>
    </subcellularLocation>
</comment>
<evidence type="ECO:0000256" key="1">
    <source>
        <dbReference type="ARBA" id="ARBA00004651"/>
    </source>
</evidence>
<keyword evidence="3" id="KW-1003">Cell membrane</keyword>
<accession>A0A1S8MYG8</accession>
<comment type="caution">
    <text evidence="9">The sequence shown here is derived from an EMBL/GenBank/DDBJ whole genome shotgun (WGS) entry which is preliminary data.</text>
</comment>
<evidence type="ECO:0000256" key="7">
    <source>
        <dbReference type="SAM" id="Phobius"/>
    </source>
</evidence>
<dbReference type="Pfam" id="PF00482">
    <property type="entry name" value="T2SSF"/>
    <property type="match status" value="2"/>
</dbReference>
<dbReference type="EMBL" id="LZYZ01000007">
    <property type="protein sequence ID" value="OOM09214.1"/>
    <property type="molecule type" value="Genomic_DNA"/>
</dbReference>
<feature type="transmembrane region" description="Helical" evidence="7">
    <location>
        <begin position="210"/>
        <end position="230"/>
    </location>
</feature>
<dbReference type="PANTHER" id="PTHR30012">
    <property type="entry name" value="GENERAL SECRETION PATHWAY PROTEIN"/>
    <property type="match status" value="1"/>
</dbReference>
<dbReference type="Gene3D" id="1.20.81.30">
    <property type="entry name" value="Type II secretion system (T2SS), domain F"/>
    <property type="match status" value="2"/>
</dbReference>
<dbReference type="GO" id="GO:0005886">
    <property type="term" value="C:plasma membrane"/>
    <property type="evidence" value="ECO:0007669"/>
    <property type="project" value="UniProtKB-SubCell"/>
</dbReference>
<proteinExistence type="inferred from homology"/>
<feature type="transmembrane region" description="Helical" evidence="7">
    <location>
        <begin position="311"/>
        <end position="336"/>
    </location>
</feature>
<feature type="transmembrane region" description="Helical" evidence="7">
    <location>
        <begin position="116"/>
        <end position="132"/>
    </location>
</feature>
<dbReference type="PANTHER" id="PTHR30012:SF0">
    <property type="entry name" value="TYPE II SECRETION SYSTEM PROTEIN F-RELATED"/>
    <property type="match status" value="1"/>
</dbReference>
<evidence type="ECO:0000256" key="3">
    <source>
        <dbReference type="ARBA" id="ARBA00022475"/>
    </source>
</evidence>
<feature type="domain" description="Type II secretion system protein GspF" evidence="8">
    <location>
        <begin position="214"/>
        <end position="334"/>
    </location>
</feature>
<evidence type="ECO:0000313" key="10">
    <source>
        <dbReference type="Proteomes" id="UP000191154"/>
    </source>
</evidence>
<feature type="transmembrane region" description="Helical" evidence="7">
    <location>
        <begin position="168"/>
        <end position="190"/>
    </location>
</feature>
<evidence type="ECO:0000256" key="6">
    <source>
        <dbReference type="ARBA" id="ARBA00023136"/>
    </source>
</evidence>